<reference evidence="1" key="1">
    <citation type="submission" date="2021-11" db="EMBL/GenBank/DDBJ databases">
        <authorList>
            <person name="Schell T."/>
        </authorList>
    </citation>
    <scope>NUCLEOTIDE SEQUENCE</scope>
    <source>
        <strain evidence="1">M5</strain>
    </source>
</reference>
<accession>A0A8J2WQK9</accession>
<comment type="caution">
    <text evidence="1">The sequence shown here is derived from an EMBL/GenBank/DDBJ whole genome shotgun (WGS) entry which is preliminary data.</text>
</comment>
<organism evidence="1 2">
    <name type="scientific">Daphnia galeata</name>
    <dbReference type="NCBI Taxonomy" id="27404"/>
    <lineage>
        <taxon>Eukaryota</taxon>
        <taxon>Metazoa</taxon>
        <taxon>Ecdysozoa</taxon>
        <taxon>Arthropoda</taxon>
        <taxon>Crustacea</taxon>
        <taxon>Branchiopoda</taxon>
        <taxon>Diplostraca</taxon>
        <taxon>Cladocera</taxon>
        <taxon>Anomopoda</taxon>
        <taxon>Daphniidae</taxon>
        <taxon>Daphnia</taxon>
    </lineage>
</organism>
<proteinExistence type="predicted"/>
<evidence type="ECO:0000313" key="1">
    <source>
        <dbReference type="EMBL" id="CAH0107772.1"/>
    </source>
</evidence>
<protein>
    <submittedName>
        <fullName evidence="1">Uncharacterized protein</fullName>
    </submittedName>
</protein>
<name>A0A8J2WQK9_9CRUS</name>
<dbReference type="AlphaFoldDB" id="A0A8J2WQK9"/>
<evidence type="ECO:0000313" key="2">
    <source>
        <dbReference type="Proteomes" id="UP000789390"/>
    </source>
</evidence>
<dbReference type="EMBL" id="CAKKLH010000279">
    <property type="protein sequence ID" value="CAH0107772.1"/>
    <property type="molecule type" value="Genomic_DNA"/>
</dbReference>
<dbReference type="OrthoDB" id="6341702at2759"/>
<keyword evidence="2" id="KW-1185">Reference proteome</keyword>
<dbReference type="Proteomes" id="UP000789390">
    <property type="component" value="Unassembled WGS sequence"/>
</dbReference>
<sequence length="264" mass="30069">MENDQIWNVFESQGLKLPEYLIKLLLCSGYDNLQSLCKLTTQQLIEEIENYATDCLDASDLGFSEDEAKYYFSNRTMKFNILPGHKHILIAAAEMAIKLLQHSDNVEDEFEKAPLENDHSIIDDEKSTQHNGLHFLSEFSTLGNRGKTISTPPNSHSEPIVSVEEEQNSLVEFLKTWIARKSTSISTEIKQSVNPDRYLFVCLPALQHNDKGIQKAEWSELECCQCLPPHYHRSFSGNVKITQKVQLQCPQPFDAAPLIRLIAE</sequence>
<gene>
    <name evidence="1" type="ORF">DGAL_LOCUS11106</name>
</gene>